<evidence type="ECO:0000313" key="1">
    <source>
        <dbReference type="Proteomes" id="UP000095287"/>
    </source>
</evidence>
<dbReference type="AlphaFoldDB" id="A0A1I7Y930"/>
<dbReference type="WBParaSite" id="L893_g13912.t1">
    <property type="protein sequence ID" value="L893_g13912.t1"/>
    <property type="gene ID" value="L893_g13912"/>
</dbReference>
<dbReference type="Proteomes" id="UP000095287">
    <property type="component" value="Unplaced"/>
</dbReference>
<name>A0A1I7Y930_9BILA</name>
<sequence length="101" mass="11577">MIDTHPKRLFFDATVSSRLRYLTYNTSMEIIGFGHYSTYQALWDYGKCTLKKSLPGTPTTRVLSNYRKLMNGCHLFFAATSRTSAVKMDVRSAELHDCKDV</sequence>
<evidence type="ECO:0000313" key="2">
    <source>
        <dbReference type="WBParaSite" id="L893_g13912.t1"/>
    </source>
</evidence>
<keyword evidence="1" id="KW-1185">Reference proteome</keyword>
<accession>A0A1I7Y930</accession>
<reference evidence="2" key="1">
    <citation type="submission" date="2016-11" db="UniProtKB">
        <authorList>
            <consortium name="WormBaseParasite"/>
        </authorList>
    </citation>
    <scope>IDENTIFICATION</scope>
</reference>
<proteinExistence type="predicted"/>
<organism evidence="1 2">
    <name type="scientific">Steinernema glaseri</name>
    <dbReference type="NCBI Taxonomy" id="37863"/>
    <lineage>
        <taxon>Eukaryota</taxon>
        <taxon>Metazoa</taxon>
        <taxon>Ecdysozoa</taxon>
        <taxon>Nematoda</taxon>
        <taxon>Chromadorea</taxon>
        <taxon>Rhabditida</taxon>
        <taxon>Tylenchina</taxon>
        <taxon>Panagrolaimomorpha</taxon>
        <taxon>Strongyloidoidea</taxon>
        <taxon>Steinernematidae</taxon>
        <taxon>Steinernema</taxon>
    </lineage>
</organism>
<protein>
    <submittedName>
        <fullName evidence="2">Protein kinase domain-containing protein</fullName>
    </submittedName>
</protein>